<dbReference type="EMBL" id="CP071247">
    <property type="protein sequence ID" value="QSP95071.1"/>
    <property type="molecule type" value="Genomic_DNA"/>
</dbReference>
<gene>
    <name evidence="1" type="ORF">LPB19_01215</name>
</gene>
<dbReference type="Proteomes" id="UP000663555">
    <property type="component" value="Chromosome"/>
</dbReference>
<name>A0ABX7MRZ8_9GAMM</name>
<organism evidence="1 2">
    <name type="scientific">Marinobacter salinisoli</name>
    <dbReference type="NCBI Taxonomy" id="2769486"/>
    <lineage>
        <taxon>Bacteria</taxon>
        <taxon>Pseudomonadati</taxon>
        <taxon>Pseudomonadota</taxon>
        <taxon>Gammaproteobacteria</taxon>
        <taxon>Pseudomonadales</taxon>
        <taxon>Marinobacteraceae</taxon>
        <taxon>Marinobacter</taxon>
    </lineage>
</organism>
<dbReference type="RefSeq" id="WP_206644278.1">
    <property type="nucleotide sequence ID" value="NZ_CP071247.1"/>
</dbReference>
<protein>
    <submittedName>
        <fullName evidence="1">Uncharacterized protein</fullName>
    </submittedName>
</protein>
<proteinExistence type="predicted"/>
<accession>A0ABX7MRZ8</accession>
<evidence type="ECO:0000313" key="2">
    <source>
        <dbReference type="Proteomes" id="UP000663555"/>
    </source>
</evidence>
<keyword evidence="2" id="KW-1185">Reference proteome</keyword>
<reference evidence="1 2" key="1">
    <citation type="submission" date="2021-03" db="EMBL/GenBank/DDBJ databases">
        <title>Genome sequencing of Marinobacter sp. LPB0319.</title>
        <authorList>
            <person name="Kim J."/>
        </authorList>
    </citation>
    <scope>NUCLEOTIDE SEQUENCE [LARGE SCALE GENOMIC DNA]</scope>
    <source>
        <strain evidence="1 2">LPB0319</strain>
    </source>
</reference>
<sequence length="321" mass="36076">MSPKLASLKEWFPLDEAAEYCTTVLEEDVSEAELIALINQGKLIGSLYLEHEYLAAAGKVLSKQEYRELNARRGGRKPITPHLSFHEQNRIHVPDLTQIHTDGSLPGDCQRESAPGLTDKAAAKSTDDPILFSHELLPDRSGLLELKLDALEPITGVWDLAMVGMESWTFMEPWPDTEIEGVTPYRLKNCLNGIILKAPSENRWVRLFHEAIPGKFHATCDLPKHGVLVIRRDELNRLIGSANNAKSNPNINFDRSELPSQIEALILAHLKYWKNANRNERQDCPKKEDVKAWLMEQGLSAKLADAGSTFAKPDWAIDKGW</sequence>
<evidence type="ECO:0000313" key="1">
    <source>
        <dbReference type="EMBL" id="QSP95071.1"/>
    </source>
</evidence>